<dbReference type="InterPro" id="IPR007110">
    <property type="entry name" value="Ig-like_dom"/>
</dbReference>
<evidence type="ECO:0000256" key="2">
    <source>
        <dbReference type="SAM" id="Phobius"/>
    </source>
</evidence>
<keyword evidence="3" id="KW-0732">Signal</keyword>
<name>A0AA35U1E1_GEOBA</name>
<evidence type="ECO:0000256" key="1">
    <source>
        <dbReference type="SAM" id="MobiDB-lite"/>
    </source>
</evidence>
<gene>
    <name evidence="5" type="ORF">GBAR_LOCUS31590</name>
</gene>
<feature type="region of interest" description="Disordered" evidence="1">
    <location>
        <begin position="253"/>
        <end position="273"/>
    </location>
</feature>
<dbReference type="Gene3D" id="2.60.40.10">
    <property type="entry name" value="Immunoglobulins"/>
    <property type="match status" value="1"/>
</dbReference>
<keyword evidence="6" id="KW-1185">Reference proteome</keyword>
<evidence type="ECO:0000313" key="5">
    <source>
        <dbReference type="EMBL" id="CAI8058094.1"/>
    </source>
</evidence>
<keyword evidence="2" id="KW-0472">Membrane</keyword>
<dbReference type="AlphaFoldDB" id="A0AA35U1E1"/>
<feature type="chain" id="PRO_5041365742" description="Ig-like domain-containing protein" evidence="3">
    <location>
        <begin position="16"/>
        <end position="370"/>
    </location>
</feature>
<protein>
    <recommendedName>
        <fullName evidence="4">Ig-like domain-containing protein</fullName>
    </recommendedName>
</protein>
<dbReference type="PROSITE" id="PS50835">
    <property type="entry name" value="IG_LIKE"/>
    <property type="match status" value="1"/>
</dbReference>
<keyword evidence="2" id="KW-1133">Transmembrane helix</keyword>
<feature type="transmembrane region" description="Helical" evidence="2">
    <location>
        <begin position="300"/>
        <end position="326"/>
    </location>
</feature>
<dbReference type="CDD" id="cd12087">
    <property type="entry name" value="TM_EGFR-like"/>
    <property type="match status" value="1"/>
</dbReference>
<dbReference type="EMBL" id="CASHTH010004489">
    <property type="protein sequence ID" value="CAI8058094.1"/>
    <property type="molecule type" value="Genomic_DNA"/>
</dbReference>
<sequence length="370" mass="41317">MALFLFIALLAAVDGQIMLQLKHDGLNLSNNSFIYSRDIGLSFNRSLMCVSGGDNFVDGGWKDPMGNSEDNRVSGDCLFSKKHTDRRRVTTLHRERSCTDHKLPGLWRCDAFDSSRKMQTLYIFIGGRRYPPDGQLNKSVPMNFTLHTEANASVPEFTISCRTHGGPATNVTWTENGTLVHKDRYHETSKLILDTSNSVYDNRLRVSGVRNGEYNCSIESNIRHYLPGVKPLTLKNSTTINVAEESTRMATRRSIVTRSENRPSKLTEEDTTANLDYDDVSETLHTSSSCQDKEEGDNSAAIAGGVGGVMFLIIVGQSVAIVVLLLRQRTINRVRVSCKKPETWSKSAITMRVDPEHDKMIDLQKTGAHQ</sequence>
<evidence type="ECO:0000259" key="4">
    <source>
        <dbReference type="PROSITE" id="PS50835"/>
    </source>
</evidence>
<dbReference type="Proteomes" id="UP001174909">
    <property type="component" value="Unassembled WGS sequence"/>
</dbReference>
<reference evidence="5" key="1">
    <citation type="submission" date="2023-03" db="EMBL/GenBank/DDBJ databases">
        <authorList>
            <person name="Steffen K."/>
            <person name="Cardenas P."/>
        </authorList>
    </citation>
    <scope>NUCLEOTIDE SEQUENCE</scope>
</reference>
<evidence type="ECO:0000256" key="3">
    <source>
        <dbReference type="SAM" id="SignalP"/>
    </source>
</evidence>
<dbReference type="InterPro" id="IPR036179">
    <property type="entry name" value="Ig-like_dom_sf"/>
</dbReference>
<organism evidence="5 6">
    <name type="scientific">Geodia barretti</name>
    <name type="common">Barrett's horny sponge</name>
    <dbReference type="NCBI Taxonomy" id="519541"/>
    <lineage>
        <taxon>Eukaryota</taxon>
        <taxon>Metazoa</taxon>
        <taxon>Porifera</taxon>
        <taxon>Demospongiae</taxon>
        <taxon>Heteroscleromorpha</taxon>
        <taxon>Tetractinellida</taxon>
        <taxon>Astrophorina</taxon>
        <taxon>Geodiidae</taxon>
        <taxon>Geodia</taxon>
    </lineage>
</organism>
<feature type="compositionally biased region" description="Basic and acidic residues" evidence="1">
    <location>
        <begin position="259"/>
        <end position="268"/>
    </location>
</feature>
<feature type="signal peptide" evidence="3">
    <location>
        <begin position="1"/>
        <end position="15"/>
    </location>
</feature>
<keyword evidence="2" id="KW-0812">Transmembrane</keyword>
<comment type="caution">
    <text evidence="5">The sequence shown here is derived from an EMBL/GenBank/DDBJ whole genome shotgun (WGS) entry which is preliminary data.</text>
</comment>
<proteinExistence type="predicted"/>
<evidence type="ECO:0000313" key="6">
    <source>
        <dbReference type="Proteomes" id="UP001174909"/>
    </source>
</evidence>
<feature type="domain" description="Ig-like" evidence="4">
    <location>
        <begin position="141"/>
        <end position="221"/>
    </location>
</feature>
<accession>A0AA35U1E1</accession>
<dbReference type="CDD" id="cd00096">
    <property type="entry name" value="Ig"/>
    <property type="match status" value="1"/>
</dbReference>
<dbReference type="SUPFAM" id="SSF48726">
    <property type="entry name" value="Immunoglobulin"/>
    <property type="match status" value="1"/>
</dbReference>
<dbReference type="InterPro" id="IPR013783">
    <property type="entry name" value="Ig-like_fold"/>
</dbReference>